<evidence type="ECO:0000256" key="1">
    <source>
        <dbReference type="ARBA" id="ARBA00022723"/>
    </source>
</evidence>
<dbReference type="InterPro" id="IPR011234">
    <property type="entry name" value="Fumarylacetoacetase-like_C"/>
</dbReference>
<proteinExistence type="predicted"/>
<dbReference type="Gene3D" id="3.90.850.10">
    <property type="entry name" value="Fumarylacetoacetase-like, C-terminal domain"/>
    <property type="match status" value="1"/>
</dbReference>
<dbReference type="AlphaFoldDB" id="A0A1H1E3D9"/>
<keyword evidence="4" id="KW-1185">Reference proteome</keyword>
<organism evidence="3 4">
    <name type="scientific">Actinopolyspora saharensis</name>
    <dbReference type="NCBI Taxonomy" id="995062"/>
    <lineage>
        <taxon>Bacteria</taxon>
        <taxon>Bacillati</taxon>
        <taxon>Actinomycetota</taxon>
        <taxon>Actinomycetes</taxon>
        <taxon>Actinopolysporales</taxon>
        <taxon>Actinopolysporaceae</taxon>
        <taxon>Actinopolyspora</taxon>
    </lineage>
</organism>
<protein>
    <submittedName>
        <fullName evidence="3">2-keto-4-pentenoate hydratase/2-oxohepta-3-ene-1,7-dioic acid hydratase (Catechol pathway)</fullName>
    </submittedName>
</protein>
<dbReference type="SUPFAM" id="SSF56529">
    <property type="entry name" value="FAH"/>
    <property type="match status" value="1"/>
</dbReference>
<dbReference type="OrthoDB" id="9805307at2"/>
<sequence>MRIERLSRHGRVHTVLSQRGRKHVVAGEPVDNAAVLRRPDDVPVVEEFSGERLAPVRPATLFGMARNTGEENRALPPAAFLKAPATVTDPGADVPLPEGIGRVDAEAELAVVLGAPLRNGSGSEVLEHVLGYTVGIDVTARDAQREDPLWTTAKSRSGFSPLGPWIETEPDPAHARISLLRNGSPVAEGSTGELARGVVEVLEFLSELVELRPGDVVLTGAPGTYAPVAAGDTVTALISGIGELTVGVTSRAAHTRVERNRTGGGQH</sequence>
<reference evidence="4" key="1">
    <citation type="submission" date="2016-10" db="EMBL/GenBank/DDBJ databases">
        <authorList>
            <person name="Varghese N."/>
            <person name="Submissions S."/>
        </authorList>
    </citation>
    <scope>NUCLEOTIDE SEQUENCE [LARGE SCALE GENOMIC DNA]</scope>
    <source>
        <strain evidence="4">DSM 45459</strain>
    </source>
</reference>
<dbReference type="EMBL" id="FNKO01000002">
    <property type="protein sequence ID" value="SDQ83120.1"/>
    <property type="molecule type" value="Genomic_DNA"/>
</dbReference>
<evidence type="ECO:0000259" key="2">
    <source>
        <dbReference type="Pfam" id="PF01557"/>
    </source>
</evidence>
<dbReference type="STRING" id="995062.SAMN04489718_2353"/>
<dbReference type="Pfam" id="PF01557">
    <property type="entry name" value="FAA_hydrolase"/>
    <property type="match status" value="1"/>
</dbReference>
<name>A0A1H1E3D9_9ACTN</name>
<feature type="domain" description="Fumarylacetoacetase-like C-terminal" evidence="2">
    <location>
        <begin position="70"/>
        <end position="248"/>
    </location>
</feature>
<dbReference type="Proteomes" id="UP000199301">
    <property type="component" value="Unassembled WGS sequence"/>
</dbReference>
<keyword evidence="1" id="KW-0479">Metal-binding</keyword>
<dbReference type="PANTHER" id="PTHR11820">
    <property type="entry name" value="ACYLPYRUVASE"/>
    <property type="match status" value="1"/>
</dbReference>
<accession>A0A1H1E3D9</accession>
<dbReference type="GO" id="GO:0046872">
    <property type="term" value="F:metal ion binding"/>
    <property type="evidence" value="ECO:0007669"/>
    <property type="project" value="UniProtKB-KW"/>
</dbReference>
<evidence type="ECO:0000313" key="3">
    <source>
        <dbReference type="EMBL" id="SDQ83120.1"/>
    </source>
</evidence>
<evidence type="ECO:0000313" key="4">
    <source>
        <dbReference type="Proteomes" id="UP000199301"/>
    </source>
</evidence>
<dbReference type="GO" id="GO:0018773">
    <property type="term" value="F:acetylpyruvate hydrolase activity"/>
    <property type="evidence" value="ECO:0007669"/>
    <property type="project" value="TreeGrafter"/>
</dbReference>
<dbReference type="InterPro" id="IPR036663">
    <property type="entry name" value="Fumarylacetoacetase_C_sf"/>
</dbReference>
<gene>
    <name evidence="3" type="ORF">SAMN04489718_2353</name>
</gene>
<dbReference type="PANTHER" id="PTHR11820:SF7">
    <property type="entry name" value="ACYLPYRUVASE FAHD1, MITOCHONDRIAL"/>
    <property type="match status" value="1"/>
</dbReference>